<comment type="catalytic activity">
    <reaction evidence="7 9 12">
        <text>orotidine 5'-phosphate + H(+) = UMP + CO2</text>
        <dbReference type="Rhea" id="RHEA:11596"/>
        <dbReference type="ChEBI" id="CHEBI:15378"/>
        <dbReference type="ChEBI" id="CHEBI:16526"/>
        <dbReference type="ChEBI" id="CHEBI:57538"/>
        <dbReference type="ChEBI" id="CHEBI:57865"/>
        <dbReference type="EC" id="4.1.1.23"/>
    </reaction>
</comment>
<feature type="binding site" evidence="9 11">
    <location>
        <position position="10"/>
    </location>
    <ligand>
        <name>substrate</name>
    </ligand>
</feature>
<dbReference type="Proteomes" id="UP000199334">
    <property type="component" value="Unassembled WGS sequence"/>
</dbReference>
<name>A0A1G9Y5N8_9BACI</name>
<sequence>MTPPIFIALDFTTEEEAIHFLDRNGLNGVPVKVGMQLFYREGPKLIERLKERDHSIFLDLKLHDIPNTVHQAMKNLARLEVDFVNVHAAGGRRMMEAARQGLEEVTNGHRPRLLAVTQLTSTDQDMLNQELLIDKPIDDVVKSYAKLAQKGGADGVVCSVYEAEQIKQIFEDDFLTVTPGIRLLGDENHDQKRVATPAIAKQKQADYLVIGRSITKVKNPKQAYNRAVKEWNHESSETIN</sequence>
<evidence type="ECO:0000256" key="8">
    <source>
        <dbReference type="ARBA" id="ARBA00061012"/>
    </source>
</evidence>
<dbReference type="InterPro" id="IPR001754">
    <property type="entry name" value="OMPdeCOase_dom"/>
</dbReference>
<organism evidence="14 15">
    <name type="scientific">Tenuibacillus multivorans</name>
    <dbReference type="NCBI Taxonomy" id="237069"/>
    <lineage>
        <taxon>Bacteria</taxon>
        <taxon>Bacillati</taxon>
        <taxon>Bacillota</taxon>
        <taxon>Bacilli</taxon>
        <taxon>Bacillales</taxon>
        <taxon>Bacillaceae</taxon>
        <taxon>Tenuibacillus</taxon>
    </lineage>
</organism>
<evidence type="ECO:0000256" key="2">
    <source>
        <dbReference type="ARBA" id="ARBA00004861"/>
    </source>
</evidence>
<comment type="similarity">
    <text evidence="8 9">Belongs to the OMP decarboxylase family. Type 1 subfamily.</text>
</comment>
<evidence type="ECO:0000256" key="9">
    <source>
        <dbReference type="HAMAP-Rule" id="MF_01200"/>
    </source>
</evidence>
<feature type="active site" description="For OMPdecase activity" evidence="10">
    <location>
        <position position="59"/>
    </location>
</feature>
<feature type="binding site" evidence="9 11">
    <location>
        <position position="212"/>
    </location>
    <ligand>
        <name>substrate</name>
    </ligand>
</feature>
<dbReference type="GO" id="GO:0044205">
    <property type="term" value="P:'de novo' UMP biosynthetic process"/>
    <property type="evidence" value="ECO:0007669"/>
    <property type="project" value="UniProtKB-UniRule"/>
</dbReference>
<dbReference type="NCBIfam" id="TIGR01740">
    <property type="entry name" value="pyrF"/>
    <property type="match status" value="1"/>
</dbReference>
<dbReference type="HAMAP" id="MF_01200_B">
    <property type="entry name" value="OMPdecase_type1_B"/>
    <property type="match status" value="1"/>
</dbReference>
<accession>A0A1G9Y5N8</accession>
<dbReference type="RefSeq" id="WP_093855733.1">
    <property type="nucleotide sequence ID" value="NZ_BJVZ01000001.1"/>
</dbReference>
<dbReference type="EMBL" id="FNIG01000002">
    <property type="protein sequence ID" value="SDN03785.1"/>
    <property type="molecule type" value="Genomic_DNA"/>
</dbReference>
<feature type="binding site" evidence="9 11">
    <location>
        <position position="191"/>
    </location>
    <ligand>
        <name>substrate</name>
    </ligand>
</feature>
<dbReference type="UniPathway" id="UPA00070">
    <property type="reaction ID" value="UER00120"/>
</dbReference>
<gene>
    <name evidence="9" type="primary">pyrF</name>
    <name evidence="14" type="ORF">SAMN05216498_1234</name>
</gene>
<keyword evidence="6 9" id="KW-0456">Lyase</keyword>
<dbReference type="CDD" id="cd04725">
    <property type="entry name" value="OMP_decarboxylase_like"/>
    <property type="match status" value="1"/>
</dbReference>
<feature type="domain" description="Orotidine 5'-phosphate decarboxylase" evidence="13">
    <location>
        <begin position="4"/>
        <end position="227"/>
    </location>
</feature>
<proteinExistence type="inferred from homology"/>
<dbReference type="InterPro" id="IPR047596">
    <property type="entry name" value="OMPdecase_bac"/>
</dbReference>
<dbReference type="AlphaFoldDB" id="A0A1G9Y5N8"/>
<evidence type="ECO:0000259" key="13">
    <source>
        <dbReference type="SMART" id="SM00934"/>
    </source>
</evidence>
<dbReference type="Pfam" id="PF00215">
    <property type="entry name" value="OMPdecase"/>
    <property type="match status" value="1"/>
</dbReference>
<dbReference type="GO" id="GO:0006207">
    <property type="term" value="P:'de novo' pyrimidine nucleobase biosynthetic process"/>
    <property type="evidence" value="ECO:0007669"/>
    <property type="project" value="InterPro"/>
</dbReference>
<evidence type="ECO:0000256" key="5">
    <source>
        <dbReference type="ARBA" id="ARBA00022975"/>
    </source>
</evidence>
<dbReference type="NCBIfam" id="NF001273">
    <property type="entry name" value="PRK00230.1"/>
    <property type="match status" value="1"/>
</dbReference>
<evidence type="ECO:0000256" key="12">
    <source>
        <dbReference type="RuleBase" id="RU000512"/>
    </source>
</evidence>
<comment type="pathway">
    <text evidence="2 9 12">Pyrimidine metabolism; UMP biosynthesis via de novo pathway; UMP from orotate: step 2/2.</text>
</comment>
<dbReference type="PANTHER" id="PTHR32119:SF2">
    <property type="entry name" value="OROTIDINE 5'-PHOSPHATE DECARBOXYLASE"/>
    <property type="match status" value="1"/>
</dbReference>
<dbReference type="InterPro" id="IPR013785">
    <property type="entry name" value="Aldolase_TIM"/>
</dbReference>
<evidence type="ECO:0000256" key="7">
    <source>
        <dbReference type="ARBA" id="ARBA00049157"/>
    </source>
</evidence>
<dbReference type="EC" id="4.1.1.23" evidence="9"/>
<protein>
    <recommendedName>
        <fullName evidence="9">Orotidine 5'-phosphate decarboxylase</fullName>
        <ecNumber evidence="9">4.1.1.23</ecNumber>
    </recommendedName>
    <alternativeName>
        <fullName evidence="9">OMP decarboxylase</fullName>
        <shortName evidence="9">OMPDCase</shortName>
        <shortName evidence="9">OMPdecase</shortName>
    </alternativeName>
</protein>
<dbReference type="OrthoDB" id="9806203at2"/>
<dbReference type="STRING" id="237069.SAMN05216498_1234"/>
<dbReference type="SMART" id="SM00934">
    <property type="entry name" value="OMPdecase"/>
    <property type="match status" value="1"/>
</dbReference>
<dbReference type="SUPFAM" id="SSF51366">
    <property type="entry name" value="Ribulose-phoshate binding barrel"/>
    <property type="match status" value="1"/>
</dbReference>
<evidence type="ECO:0000256" key="10">
    <source>
        <dbReference type="PIRSR" id="PIRSR614732-1"/>
    </source>
</evidence>
<evidence type="ECO:0000256" key="6">
    <source>
        <dbReference type="ARBA" id="ARBA00023239"/>
    </source>
</evidence>
<feature type="binding site" evidence="9 11">
    <location>
        <position position="120"/>
    </location>
    <ligand>
        <name>substrate</name>
    </ligand>
</feature>
<dbReference type="InterPro" id="IPR011060">
    <property type="entry name" value="RibuloseP-bd_barrel"/>
</dbReference>
<evidence type="ECO:0000256" key="3">
    <source>
        <dbReference type="ARBA" id="ARBA00011738"/>
    </source>
</evidence>
<evidence type="ECO:0000256" key="1">
    <source>
        <dbReference type="ARBA" id="ARBA00002356"/>
    </source>
</evidence>
<keyword evidence="15" id="KW-1185">Reference proteome</keyword>
<feature type="active site" description="For OMPdecase activity" evidence="10">
    <location>
        <position position="64"/>
    </location>
</feature>
<evidence type="ECO:0000256" key="11">
    <source>
        <dbReference type="PIRSR" id="PIRSR614732-2"/>
    </source>
</evidence>
<dbReference type="GO" id="GO:0005829">
    <property type="term" value="C:cytosol"/>
    <property type="evidence" value="ECO:0007669"/>
    <property type="project" value="TreeGrafter"/>
</dbReference>
<keyword evidence="5 9" id="KW-0665">Pyrimidine biosynthesis</keyword>
<reference evidence="14 15" key="1">
    <citation type="submission" date="2016-10" db="EMBL/GenBank/DDBJ databases">
        <authorList>
            <person name="de Groot N.N."/>
        </authorList>
    </citation>
    <scope>NUCLEOTIDE SEQUENCE [LARGE SCALE GENOMIC DNA]</scope>
    <source>
        <strain evidence="14 15">CGMCC 1.3442</strain>
    </source>
</reference>
<feature type="binding site" evidence="9 11">
    <location>
        <position position="182"/>
    </location>
    <ligand>
        <name>substrate</name>
    </ligand>
</feature>
<feature type="active site" description="Proton donor" evidence="9">
    <location>
        <position position="61"/>
    </location>
</feature>
<dbReference type="FunFam" id="3.20.20.70:FF:000015">
    <property type="entry name" value="Orotidine 5'-phosphate decarboxylase"/>
    <property type="match status" value="1"/>
</dbReference>
<evidence type="ECO:0000256" key="4">
    <source>
        <dbReference type="ARBA" id="ARBA00022793"/>
    </source>
</evidence>
<feature type="binding site" evidence="9 11">
    <location>
        <position position="211"/>
    </location>
    <ligand>
        <name>substrate</name>
    </ligand>
</feature>
<feature type="binding site" evidence="9">
    <location>
        <begin position="59"/>
        <end position="68"/>
    </location>
    <ligand>
        <name>substrate</name>
    </ligand>
</feature>
<dbReference type="PROSITE" id="PS00156">
    <property type="entry name" value="OMPDECASE"/>
    <property type="match status" value="1"/>
</dbReference>
<dbReference type="GO" id="GO:0004590">
    <property type="term" value="F:orotidine-5'-phosphate decarboxylase activity"/>
    <property type="evidence" value="ECO:0007669"/>
    <property type="project" value="UniProtKB-UniRule"/>
</dbReference>
<dbReference type="InterPro" id="IPR018089">
    <property type="entry name" value="OMPdecase_AS"/>
</dbReference>
<feature type="active site" description="For OMPdecase activity" evidence="10">
    <location>
        <position position="61"/>
    </location>
</feature>
<dbReference type="Gene3D" id="3.20.20.70">
    <property type="entry name" value="Aldolase class I"/>
    <property type="match status" value="1"/>
</dbReference>
<evidence type="ECO:0000313" key="15">
    <source>
        <dbReference type="Proteomes" id="UP000199334"/>
    </source>
</evidence>
<dbReference type="InterPro" id="IPR014732">
    <property type="entry name" value="OMPdecase"/>
</dbReference>
<dbReference type="PANTHER" id="PTHR32119">
    <property type="entry name" value="OROTIDINE 5'-PHOSPHATE DECARBOXYLASE"/>
    <property type="match status" value="1"/>
</dbReference>
<comment type="function">
    <text evidence="1 9">Catalyzes the decarboxylation of orotidine 5'-monophosphate (OMP) to uridine 5'-monophosphate (UMP).</text>
</comment>
<evidence type="ECO:0000313" key="14">
    <source>
        <dbReference type="EMBL" id="SDN03785.1"/>
    </source>
</evidence>
<feature type="binding site" evidence="9 11">
    <location>
        <position position="32"/>
    </location>
    <ligand>
        <name>substrate</name>
    </ligand>
</feature>
<keyword evidence="4 9" id="KW-0210">Decarboxylase</keyword>
<comment type="subunit">
    <text evidence="3 9">Homodimer.</text>
</comment>